<protein>
    <submittedName>
        <fullName evidence="1">Uncharacterized protein</fullName>
    </submittedName>
</protein>
<dbReference type="AlphaFoldDB" id="A0A484L790"/>
<evidence type="ECO:0000313" key="1">
    <source>
        <dbReference type="EMBL" id="VFQ72222.1"/>
    </source>
</evidence>
<organism evidence="1 2">
    <name type="scientific">Cuscuta campestris</name>
    <dbReference type="NCBI Taxonomy" id="132261"/>
    <lineage>
        <taxon>Eukaryota</taxon>
        <taxon>Viridiplantae</taxon>
        <taxon>Streptophyta</taxon>
        <taxon>Embryophyta</taxon>
        <taxon>Tracheophyta</taxon>
        <taxon>Spermatophyta</taxon>
        <taxon>Magnoliopsida</taxon>
        <taxon>eudicotyledons</taxon>
        <taxon>Gunneridae</taxon>
        <taxon>Pentapetalae</taxon>
        <taxon>asterids</taxon>
        <taxon>lamiids</taxon>
        <taxon>Solanales</taxon>
        <taxon>Convolvulaceae</taxon>
        <taxon>Cuscuteae</taxon>
        <taxon>Cuscuta</taxon>
        <taxon>Cuscuta subgen. Grammica</taxon>
        <taxon>Cuscuta sect. Cleistogrammica</taxon>
    </lineage>
</organism>
<dbReference type="InterPro" id="IPR036691">
    <property type="entry name" value="Endo/exonu/phosph_ase_sf"/>
</dbReference>
<evidence type="ECO:0000313" key="2">
    <source>
        <dbReference type="Proteomes" id="UP000595140"/>
    </source>
</evidence>
<proteinExistence type="predicted"/>
<dbReference type="Proteomes" id="UP000595140">
    <property type="component" value="Unassembled WGS sequence"/>
</dbReference>
<name>A0A484L790_9ASTE</name>
<sequence length="275" mass="29884">MVTVAGVHLPSEIPIVGCELTPYVLLRLPDSSVTPDDVPESSPINGQFLRYKWYRIQSDKKTAICSVHPSEQATLQCIGCVKAKIPVAKSYHCSTKCFAHPWPHHRSLHEHAASAVNDNTNEDEEAVCYNNTTTLHPSQSASSLANGTTPLYPSSVAQRNGGEAWVEVGRLKTYTPTTDDIGHPLKFECVVLDAETNLSIGLANTILTSHVIPAPCPTPRRLISVREGDVSAIPDLGGRISSSGTFTVLSYNILSDSYATSELYSYCPSWALSWT</sequence>
<reference evidence="1 2" key="1">
    <citation type="submission" date="2018-04" db="EMBL/GenBank/DDBJ databases">
        <authorList>
            <person name="Vogel A."/>
        </authorList>
    </citation>
    <scope>NUCLEOTIDE SEQUENCE [LARGE SCALE GENOMIC DNA]</scope>
</reference>
<dbReference type="EMBL" id="OOIL02001115">
    <property type="protein sequence ID" value="VFQ72222.1"/>
    <property type="molecule type" value="Genomic_DNA"/>
</dbReference>
<gene>
    <name evidence="1" type="ORF">CCAM_LOCUS13998</name>
</gene>
<dbReference type="OrthoDB" id="428734at2759"/>
<accession>A0A484L790</accession>
<dbReference type="Gene3D" id="3.60.10.10">
    <property type="entry name" value="Endonuclease/exonuclease/phosphatase"/>
    <property type="match status" value="1"/>
</dbReference>
<keyword evidence="2" id="KW-1185">Reference proteome</keyword>